<sequence>MGSFCMFSPCMRMFSLGTPTSSHSPKTWFIGFFKLPLGVTDLRCAHSCLSCVFLCCPAMDWQPVQGVSQTVEDRHQLSHDPVWNKGIENGRMDEKVALSASKVVNTTNFSY</sequence>
<name>A0ABV0TKQ9_9TELE</name>
<reference evidence="1 2" key="1">
    <citation type="submission" date="2021-06" db="EMBL/GenBank/DDBJ databases">
        <authorList>
            <person name="Palmer J.M."/>
        </authorList>
    </citation>
    <scope>NUCLEOTIDE SEQUENCE [LARGE SCALE GENOMIC DNA]</scope>
    <source>
        <strain evidence="2">if_2019</strain>
        <tissue evidence="1">Muscle</tissue>
    </source>
</reference>
<evidence type="ECO:0000313" key="1">
    <source>
        <dbReference type="EMBL" id="MEQ2232087.1"/>
    </source>
</evidence>
<organism evidence="1 2">
    <name type="scientific">Ilyodon furcidens</name>
    <name type="common">goldbreast splitfin</name>
    <dbReference type="NCBI Taxonomy" id="33524"/>
    <lineage>
        <taxon>Eukaryota</taxon>
        <taxon>Metazoa</taxon>
        <taxon>Chordata</taxon>
        <taxon>Craniata</taxon>
        <taxon>Vertebrata</taxon>
        <taxon>Euteleostomi</taxon>
        <taxon>Actinopterygii</taxon>
        <taxon>Neopterygii</taxon>
        <taxon>Teleostei</taxon>
        <taxon>Neoteleostei</taxon>
        <taxon>Acanthomorphata</taxon>
        <taxon>Ovalentaria</taxon>
        <taxon>Atherinomorphae</taxon>
        <taxon>Cyprinodontiformes</taxon>
        <taxon>Goodeidae</taxon>
        <taxon>Ilyodon</taxon>
    </lineage>
</organism>
<keyword evidence="2" id="KW-1185">Reference proteome</keyword>
<dbReference type="EMBL" id="JAHRIQ010035248">
    <property type="protein sequence ID" value="MEQ2232087.1"/>
    <property type="molecule type" value="Genomic_DNA"/>
</dbReference>
<gene>
    <name evidence="1" type="ORF">ILYODFUR_007606</name>
</gene>
<protein>
    <submittedName>
        <fullName evidence="1">Uncharacterized protein</fullName>
    </submittedName>
</protein>
<evidence type="ECO:0000313" key="2">
    <source>
        <dbReference type="Proteomes" id="UP001482620"/>
    </source>
</evidence>
<comment type="caution">
    <text evidence="1">The sequence shown here is derived from an EMBL/GenBank/DDBJ whole genome shotgun (WGS) entry which is preliminary data.</text>
</comment>
<proteinExistence type="predicted"/>
<accession>A0ABV0TKQ9</accession>
<dbReference type="Proteomes" id="UP001482620">
    <property type="component" value="Unassembled WGS sequence"/>
</dbReference>